<dbReference type="Proteomes" id="UP000306441">
    <property type="component" value="Unassembled WGS sequence"/>
</dbReference>
<feature type="chain" id="PRO_5045778206" description="Antifreeze protein" evidence="1">
    <location>
        <begin position="29"/>
        <end position="118"/>
    </location>
</feature>
<name>A0ABY2Q4W9_9HYPH</name>
<evidence type="ECO:0008006" key="4">
    <source>
        <dbReference type="Google" id="ProtNLM"/>
    </source>
</evidence>
<organism evidence="2 3">
    <name type="scientific">Ollibium composti</name>
    <dbReference type="NCBI Taxonomy" id="2675109"/>
    <lineage>
        <taxon>Bacteria</taxon>
        <taxon>Pseudomonadati</taxon>
        <taxon>Pseudomonadota</taxon>
        <taxon>Alphaproteobacteria</taxon>
        <taxon>Hyphomicrobiales</taxon>
        <taxon>Phyllobacteriaceae</taxon>
        <taxon>Ollibium</taxon>
    </lineage>
</organism>
<feature type="signal peptide" evidence="1">
    <location>
        <begin position="1"/>
        <end position="28"/>
    </location>
</feature>
<proteinExistence type="predicted"/>
<keyword evidence="1" id="KW-0732">Signal</keyword>
<sequence length="118" mass="13394">MFKTFKTAALSALIGLGALAAVPAVAQADGIYLNFGHSGPRFGTYDGDRHQTREWRRERDWRRGCSPERALDKAERMGLRRARIVDMSRHTIKVAGRKYSDRVVVVFGRERGCPVVYR</sequence>
<accession>A0ABY2Q4W9</accession>
<comment type="caution">
    <text evidence="2">The sequence shown here is derived from an EMBL/GenBank/DDBJ whole genome shotgun (WGS) entry which is preliminary data.</text>
</comment>
<keyword evidence="3" id="KW-1185">Reference proteome</keyword>
<reference evidence="2 3" key="1">
    <citation type="submission" date="2019-04" db="EMBL/GenBank/DDBJ databases">
        <title>Mesorhizobium composti sp. nov., isolated from compost.</title>
        <authorList>
            <person name="Lin S.-Y."/>
            <person name="Hameed A."/>
            <person name="Hsieh Y.-T."/>
            <person name="Young C.-C."/>
        </authorList>
    </citation>
    <scope>NUCLEOTIDE SEQUENCE [LARGE SCALE GENOMIC DNA]</scope>
    <source>
        <strain evidence="2 3">CC-YTH430</strain>
    </source>
</reference>
<dbReference type="RefSeq" id="WP_136358735.1">
    <property type="nucleotide sequence ID" value="NZ_SSNY01000009.1"/>
</dbReference>
<dbReference type="EMBL" id="SSNY01000009">
    <property type="protein sequence ID" value="THF55970.1"/>
    <property type="molecule type" value="Genomic_DNA"/>
</dbReference>
<evidence type="ECO:0000313" key="3">
    <source>
        <dbReference type="Proteomes" id="UP000306441"/>
    </source>
</evidence>
<protein>
    <recommendedName>
        <fullName evidence="4">Antifreeze protein</fullName>
    </recommendedName>
</protein>
<gene>
    <name evidence="2" type="ORF">E6C48_15310</name>
</gene>
<evidence type="ECO:0000256" key="1">
    <source>
        <dbReference type="SAM" id="SignalP"/>
    </source>
</evidence>
<evidence type="ECO:0000313" key="2">
    <source>
        <dbReference type="EMBL" id="THF55970.1"/>
    </source>
</evidence>